<dbReference type="InterPro" id="IPR012340">
    <property type="entry name" value="NA-bd_OB-fold"/>
</dbReference>
<organism evidence="2 3">
    <name type="scientific">Symbiodinium microadriaticum</name>
    <name type="common">Dinoflagellate</name>
    <name type="synonym">Zooxanthella microadriatica</name>
    <dbReference type="NCBI Taxonomy" id="2951"/>
    <lineage>
        <taxon>Eukaryota</taxon>
        <taxon>Sar</taxon>
        <taxon>Alveolata</taxon>
        <taxon>Dinophyceae</taxon>
        <taxon>Suessiales</taxon>
        <taxon>Symbiodiniaceae</taxon>
        <taxon>Symbiodinium</taxon>
    </lineage>
</organism>
<feature type="compositionally biased region" description="Polar residues" evidence="1">
    <location>
        <begin position="1606"/>
        <end position="1616"/>
    </location>
</feature>
<feature type="region of interest" description="Disordered" evidence="1">
    <location>
        <begin position="210"/>
        <end position="240"/>
    </location>
</feature>
<evidence type="ECO:0000313" key="2">
    <source>
        <dbReference type="EMBL" id="OLP83076.1"/>
    </source>
</evidence>
<keyword evidence="3" id="KW-1185">Reference proteome</keyword>
<accession>A0A1Q9CJJ4</accession>
<feature type="compositionally biased region" description="Basic and acidic residues" evidence="1">
    <location>
        <begin position="1670"/>
        <end position="1680"/>
    </location>
</feature>
<dbReference type="EMBL" id="LSRX01001144">
    <property type="protein sequence ID" value="OLP83076.1"/>
    <property type="molecule type" value="Genomic_DNA"/>
</dbReference>
<feature type="region of interest" description="Disordered" evidence="1">
    <location>
        <begin position="2551"/>
        <end position="2583"/>
    </location>
</feature>
<feature type="region of interest" description="Disordered" evidence="1">
    <location>
        <begin position="1598"/>
        <end position="1684"/>
    </location>
</feature>
<feature type="compositionally biased region" description="Basic residues" evidence="1">
    <location>
        <begin position="164"/>
        <end position="173"/>
    </location>
</feature>
<dbReference type="Gene3D" id="2.60.120.200">
    <property type="match status" value="1"/>
</dbReference>
<dbReference type="Gene3D" id="2.40.50.140">
    <property type="entry name" value="Nucleic acid-binding proteins"/>
    <property type="match status" value="1"/>
</dbReference>
<sequence>MAAVGSLVFLRCRASLGDKSVAGWVVDTSEDEVVIGTSAACGEGIDHLLKASAGEVTVSFIRVPGDSVSESQPSNWKGPRAKDLPTFVSAQTAWKKVAKEDLESSDAGPATAAPRRRGKDGRLRGDLQGLGKLFAAGDDDEEEDEEDEDEEEGALPYLAPGQGRKPKAQKASKKKADDIDLHQLVREGLESGEKSSELLPMMMMAMLLEKGKKKKKDKASSSSDLLGGSSSDEEGEPDLRAKGLRAVSTLNRLHEQIKKKPEKVCRLFEREVIEELGVVPGQSWTLKDYIRKQPWGKFKGIYRCAMMDVAVYEELRSGRADVAAAQVVQNLKAKLQSVLQQGDWQSAWLLTGLPDPLSRKEFAGSKEEMAVISGYVEALANLKKKVKETQHSSQGDEEEPSVQGSLSELSGSDVALFPCVLPYPEVLQIDELEGEEQLITWWAKTFMNMFVCWSNFVVLGSPRPGAGAYEPRVAYRGFGDARQFADRLLGEVIEFSSVELILGKLSCEGKRAAIADILSGFPCTGAFYGDVPFQVSGSGVTTALPVVADRLAVPEDAGKVDPVAWLPPDRAAVVRDLVALRLPEEEWDEVPRSCHRVAPEEEAGVAERLLSTGMATLVDEVDLPRNRAGDLMTGGLFAVAKSGDQDRLIFDRRPENAAMASLDWGQLPSGACFTRALLKPSEFLRGSGDDLKNFYYNLRLPENWVRYNSVGRRVDDEVARRHGGHPGRHYRLCLRVLGMGDKNGVAIAQAVHEGVLKHHGLLEPRHVLVYGRHTPTDPTWQGIYIDDLLITQRVDVGIPVSLDGSFKPPPVQDTDQDAVFVAKAERAYDEAGFQRALHKRFRHEVHFRAWGAEIDGVLGRAGAPLDLRRQVWLLLHRVISTGWASKLVLQRIVGYTSFIFQYRRELYCLQHRVYVFLGGMAEDRWIFLPAWLLDELRSFALHLPFAVWSMRRHLSTSVLATDATPTSGGAVRASCPEKLVHELWRRTEVRGAPVRLDRDYDFLPEALLPLEASKFGGIVAECLSWQVCSSFSFRETAHINLQEARALKREVVKLASDFDQGGSIQIALNDSLVVVGATCKGRSSSFRLNGILRTQLPFLIMGNITLALIWIETSSNLADYPSRFRPLPPPQVPPLWLQRFGLSAQRTWTGLEIFAGAARLTHAHKQVGVGMLDPVDLLYGANVHDDWIDQAIGAGKVRWVWLAPPSSSFARHVCRGELLGSFGARWRATQLWQRALELASQIIRAGGYFFLVHPRNSRAWSLRETELFLKHEGLVKHAVDLRLFWDGPPAPLPPQQPFAILSNAPHLKEAGGWLLGIVTFLGGSLTASSPPRKVDRWLEQAIDYAYREGAKLYWVRLGLLGIQRAFDLSGPLLRGSWSAVRAWVQLQPSKPRTPMTLFVLECVLLALLGRGNSLKGKDRLEWWSAMLATWISFEGLLRPGEADFLVAGDLLFPEDTEMAQGVSLIVGIRRAKTRRTWALQHALINNAQLVRWLRWWAADFPRKRKLFPVARRKWANYFREVVLQLGLQSCEFTLGSLRAGGATHQFRVHRNLGALQYAGRLRLDRFVCCSKKLSMDRLSGALRELAAALEEVAEEEKEWEVVAPGQHSQATENASRTGPRARAAALRVPPSSRPTSSSSTSAAASSTLGTAGRTDTLPSSTRPQLQPEPGRPEPQPEHKAATWGATPRHYLVTFSPKDRALEGHWFGPWAKLEPQLPGGKFFGSAVQLQKMKSKAMAEREWVASSVLAAVNQAAESLGRDPVTGQLSAAQVLADPPSRQAAARWRSGDTARRVTAALAKVSQLLQEWVVPTSGTPTVAQPRPVRPAVRREGGADAAPAGSTTRWLPSLPRLRVDWRLLLLLTLVVLFPRVVALSVALVLRLTVRALVNLFASLVKEFYTQALLTSAELEDQLVSWLQEQMGMAPAPTVSPQLPPPGFTSTPAPPPPTSLPTRPAEWATILLLLLNLRQRALGGGGGEDGEAFEGISMLYMTGNDGGNEGTIPVCAAQDHNGYHEGGLSAGNFVPADGEAFEGISMLYMTGNDGRRSLGLSIRFASSRCQALAQMKLMKILSLSLVASATKLTVLRDNGPHEDLKPCKGGMVEHTDCASVPLKECGDGKQFSHWGLHYAVECAVSGTTCMGIGPRCIKTNETSFLTTDYVPYESSGTKLWGTEGELGLMKKPFTAMAWVKFAGQGNYGNAILTISNRENGRSGTGIGFMQGYGSFAYFGNSMCRGCSHALMERYVGTSGICCQPSYWQSTHVQRRKTHQIMQQCDVYDVKIFKDEFKSQEEIIAEMRYAPHPDRAAEFLSYDKKEIQDYGQRGMPPGLYLVSVTAMEWVHVKSKLSGEHPIFTWNEESRATESKSEIGGGLQPGQGHGIYLNMGLGRCEGGDLDAPEGSWVHVAFAFDDFKKTAYLFKDGRLVKTCTDYDYSVYSHLHLMSSAARAGGDMYDFKLYRAPIIEVDADQDAQRGGGPNLRPTCPSKAIRFLEQSHVTRDMLDYFTSEEGQQVLQAYREKRAQPAQVEASEAAPGRGLCGRQKISAAVRSNEGHYFAKAPKPEATRPPKGRVSQKESEARPEKKEAPAEKMEVLGCVKSFSEDRGYGFLASEAAPGDIYFRAGDVPADDAARVGRYCSFTLQFKDSWRIIGVL</sequence>
<feature type="compositionally biased region" description="Basic and acidic residues" evidence="1">
    <location>
        <begin position="2569"/>
        <end position="2583"/>
    </location>
</feature>
<feature type="region of interest" description="Disordered" evidence="1">
    <location>
        <begin position="99"/>
        <end position="176"/>
    </location>
</feature>
<feature type="compositionally biased region" description="Acidic residues" evidence="1">
    <location>
        <begin position="137"/>
        <end position="153"/>
    </location>
</feature>
<protein>
    <submittedName>
        <fullName evidence="2">Uncharacterized protein</fullName>
    </submittedName>
</protein>
<evidence type="ECO:0000313" key="3">
    <source>
        <dbReference type="Proteomes" id="UP000186817"/>
    </source>
</evidence>
<feature type="compositionally biased region" description="Low complexity" evidence="1">
    <location>
        <begin position="1620"/>
        <end position="1647"/>
    </location>
</feature>
<name>A0A1Q9CJJ4_SYMMI</name>
<proteinExistence type="predicted"/>
<dbReference type="Proteomes" id="UP000186817">
    <property type="component" value="Unassembled WGS sequence"/>
</dbReference>
<gene>
    <name evidence="2" type="ORF">AK812_SmicGene36206</name>
</gene>
<evidence type="ECO:0000256" key="1">
    <source>
        <dbReference type="SAM" id="MobiDB-lite"/>
    </source>
</evidence>
<dbReference type="OrthoDB" id="439387at2759"/>
<feature type="compositionally biased region" description="Low complexity" evidence="1">
    <location>
        <begin position="220"/>
        <end position="230"/>
    </location>
</feature>
<comment type="caution">
    <text evidence="2">The sequence shown here is derived from an EMBL/GenBank/DDBJ whole genome shotgun (WGS) entry which is preliminary data.</text>
</comment>
<reference evidence="2 3" key="1">
    <citation type="submission" date="2016-02" db="EMBL/GenBank/DDBJ databases">
        <title>Genome analysis of coral dinoflagellate symbionts highlights evolutionary adaptations to a symbiotic lifestyle.</title>
        <authorList>
            <person name="Aranda M."/>
            <person name="Li Y."/>
            <person name="Liew Y.J."/>
            <person name="Baumgarten S."/>
            <person name="Simakov O."/>
            <person name="Wilson M."/>
            <person name="Piel J."/>
            <person name="Ashoor H."/>
            <person name="Bougouffa S."/>
            <person name="Bajic V.B."/>
            <person name="Ryu T."/>
            <person name="Ravasi T."/>
            <person name="Bayer T."/>
            <person name="Micklem G."/>
            <person name="Kim H."/>
            <person name="Bhak J."/>
            <person name="Lajeunesse T.C."/>
            <person name="Voolstra C.R."/>
        </authorList>
    </citation>
    <scope>NUCLEOTIDE SEQUENCE [LARGE SCALE GENOMIC DNA]</scope>
    <source>
        <strain evidence="2 3">CCMP2467</strain>
    </source>
</reference>